<sequence>MNIGEISLQNGRLMGRIATRTIDLPRIGLRPVESQNPRAPRYEVVALNVARRWVQIGALWEAETKKTGEVFLAGNIDDPSLPEPLPVALFRNEGGGYAIAWRRDTLRSEAVGPGFGASNFDMQGGDADGRYEGGAERGFGGSTAGPDGTVMRQMALAGADEDDDIAF</sequence>
<accession>A0A7W6CJJ2</accession>
<evidence type="ECO:0000313" key="2">
    <source>
        <dbReference type="Proteomes" id="UP000548867"/>
    </source>
</evidence>
<proteinExistence type="predicted"/>
<gene>
    <name evidence="1" type="ORF">GGR38_004681</name>
</gene>
<dbReference type="InterPro" id="IPR007948">
    <property type="entry name" value="DUF736"/>
</dbReference>
<keyword evidence="2" id="KW-1185">Reference proteome</keyword>
<reference evidence="1 2" key="1">
    <citation type="submission" date="2020-08" db="EMBL/GenBank/DDBJ databases">
        <title>Genomic Encyclopedia of Type Strains, Phase IV (KMG-IV): sequencing the most valuable type-strain genomes for metagenomic binning, comparative biology and taxonomic classification.</title>
        <authorList>
            <person name="Goeker M."/>
        </authorList>
    </citation>
    <scope>NUCLEOTIDE SEQUENCE [LARGE SCALE GENOMIC DNA]</scope>
    <source>
        <strain evidence="1 2">DSM 27057</strain>
    </source>
</reference>
<organism evidence="1 2">
    <name type="scientific">Novosphingobium sediminicola</name>
    <dbReference type="NCBI Taxonomy" id="563162"/>
    <lineage>
        <taxon>Bacteria</taxon>
        <taxon>Pseudomonadati</taxon>
        <taxon>Pseudomonadota</taxon>
        <taxon>Alphaproteobacteria</taxon>
        <taxon>Sphingomonadales</taxon>
        <taxon>Sphingomonadaceae</taxon>
        <taxon>Novosphingobium</taxon>
    </lineage>
</organism>
<protein>
    <submittedName>
        <fullName evidence="1">Uncharacterized protein (DUF736 family)</fullName>
    </submittedName>
</protein>
<dbReference type="RefSeq" id="WP_183629235.1">
    <property type="nucleotide sequence ID" value="NZ_JACIDX010000031.1"/>
</dbReference>
<dbReference type="AlphaFoldDB" id="A0A7W6CJJ2"/>
<dbReference type="EMBL" id="JACIDX010000031">
    <property type="protein sequence ID" value="MBB3957706.1"/>
    <property type="molecule type" value="Genomic_DNA"/>
</dbReference>
<dbReference type="Proteomes" id="UP000548867">
    <property type="component" value="Unassembled WGS sequence"/>
</dbReference>
<dbReference type="Pfam" id="PF05284">
    <property type="entry name" value="DUF736"/>
    <property type="match status" value="1"/>
</dbReference>
<comment type="caution">
    <text evidence="1">The sequence shown here is derived from an EMBL/GenBank/DDBJ whole genome shotgun (WGS) entry which is preliminary data.</text>
</comment>
<name>A0A7W6CJJ2_9SPHN</name>
<evidence type="ECO:0000313" key="1">
    <source>
        <dbReference type="EMBL" id="MBB3957706.1"/>
    </source>
</evidence>